<name>A0A168MFN5_ABSGL</name>
<dbReference type="PANTHER" id="PTHR36978:SF4">
    <property type="entry name" value="P-LOOP CONTAINING NUCLEOSIDE TRIPHOSPHATE HYDROLASE PROTEIN"/>
    <property type="match status" value="1"/>
</dbReference>
<dbReference type="PANTHER" id="PTHR36978">
    <property type="entry name" value="P-LOOP CONTAINING NUCLEOTIDE TRIPHOSPHATE HYDROLASE"/>
    <property type="match status" value="1"/>
</dbReference>
<dbReference type="OMA" id="AKKWHAS"/>
<keyword evidence="2" id="KW-1185">Reference proteome</keyword>
<dbReference type="InterPro" id="IPR040632">
    <property type="entry name" value="Sulfotransfer_4"/>
</dbReference>
<dbReference type="Proteomes" id="UP000078561">
    <property type="component" value="Unassembled WGS sequence"/>
</dbReference>
<gene>
    <name evidence="1" type="primary">ABSGL_03974.1 scaffold 4782</name>
</gene>
<dbReference type="Pfam" id="PF17784">
    <property type="entry name" value="Sulfotransfer_4"/>
    <property type="match status" value="2"/>
</dbReference>
<reference evidence="1" key="1">
    <citation type="submission" date="2016-04" db="EMBL/GenBank/DDBJ databases">
        <authorList>
            <person name="Evans L.H."/>
            <person name="Alamgir A."/>
            <person name="Owens N."/>
            <person name="Weber N.D."/>
            <person name="Virtaneva K."/>
            <person name="Barbian K."/>
            <person name="Babar A."/>
            <person name="Rosenke K."/>
        </authorList>
    </citation>
    <scope>NUCLEOTIDE SEQUENCE [LARGE SCALE GENOMIC DNA]</scope>
    <source>
        <strain evidence="1">CBS 101.48</strain>
    </source>
</reference>
<evidence type="ECO:0008006" key="3">
    <source>
        <dbReference type="Google" id="ProtNLM"/>
    </source>
</evidence>
<sequence>MPLEIIGAGYGRTATLSLCIALEKLGVLARSPDLDVGVWQRAFDNPETHEDEWEKVYGNYRAAIDWPTCEFYKGNGILQDERGLKCKLFNAPFFLELSERYPDAKVILTTRSAESWAESFTTTIQRALDYDADDLSPRRIEIRDLNRRLMLGGALEREPVKKYDNKYLCEVFNNRVEEVKRIIPADRLLVLEMGDGWEPLCQFLGKEVPDEPYPHTNAKEKFFEMYPCPSSDNLTTI</sequence>
<organism evidence="1">
    <name type="scientific">Absidia glauca</name>
    <name type="common">Pin mould</name>
    <dbReference type="NCBI Taxonomy" id="4829"/>
    <lineage>
        <taxon>Eukaryota</taxon>
        <taxon>Fungi</taxon>
        <taxon>Fungi incertae sedis</taxon>
        <taxon>Mucoromycota</taxon>
        <taxon>Mucoromycotina</taxon>
        <taxon>Mucoromycetes</taxon>
        <taxon>Mucorales</taxon>
        <taxon>Cunninghamellaceae</taxon>
        <taxon>Absidia</taxon>
    </lineage>
</organism>
<evidence type="ECO:0000313" key="2">
    <source>
        <dbReference type="Proteomes" id="UP000078561"/>
    </source>
</evidence>
<dbReference type="AlphaFoldDB" id="A0A168MFN5"/>
<evidence type="ECO:0000313" key="1">
    <source>
        <dbReference type="EMBL" id="SAL98437.1"/>
    </source>
</evidence>
<dbReference type="InterPro" id="IPR027417">
    <property type="entry name" value="P-loop_NTPase"/>
</dbReference>
<dbReference type="OrthoDB" id="408152at2759"/>
<protein>
    <recommendedName>
        <fullName evidence="3">Sulfotransferase domain-containing protein</fullName>
    </recommendedName>
</protein>
<proteinExistence type="predicted"/>
<accession>A0A168MFN5</accession>
<dbReference type="Gene3D" id="3.40.50.300">
    <property type="entry name" value="P-loop containing nucleotide triphosphate hydrolases"/>
    <property type="match status" value="1"/>
</dbReference>
<dbReference type="SUPFAM" id="SSF52540">
    <property type="entry name" value="P-loop containing nucleoside triphosphate hydrolases"/>
    <property type="match status" value="1"/>
</dbReference>
<dbReference type="STRING" id="4829.A0A168MFN5"/>
<dbReference type="EMBL" id="LT552109">
    <property type="protein sequence ID" value="SAL98437.1"/>
    <property type="molecule type" value="Genomic_DNA"/>
</dbReference>
<dbReference type="InParanoid" id="A0A168MFN5"/>